<dbReference type="Proteomes" id="UP000316726">
    <property type="component" value="Chromosome 2"/>
</dbReference>
<keyword evidence="7 14" id="KW-0175">Coiled coil</keyword>
<name>A0A5B8MHC6_9CHLO</name>
<dbReference type="STRING" id="1764295.A0A5B8MHC6"/>
<keyword evidence="18" id="KW-1185">Reference proteome</keyword>
<dbReference type="OrthoDB" id="197839at2759"/>
<evidence type="ECO:0000256" key="9">
    <source>
        <dbReference type="ARBA" id="ARBA00023212"/>
    </source>
</evidence>
<keyword evidence="5" id="KW-0963">Cytoplasm</keyword>
<evidence type="ECO:0000256" key="4">
    <source>
        <dbReference type="ARBA" id="ARBA00014813"/>
    </source>
</evidence>
<keyword evidence="12" id="KW-0966">Cell projection</keyword>
<evidence type="ECO:0000256" key="7">
    <source>
        <dbReference type="ARBA" id="ARBA00023054"/>
    </source>
</evidence>
<comment type="similarity">
    <text evidence="3">Belongs to the MNS1 family.</text>
</comment>
<keyword evidence="8" id="KW-0969">Cilium</keyword>
<dbReference type="AlphaFoldDB" id="A0A5B8MHC6"/>
<evidence type="ECO:0000256" key="2">
    <source>
        <dbReference type="ARBA" id="ARBA00004611"/>
    </source>
</evidence>
<keyword evidence="6" id="KW-0282">Flagellum</keyword>
<feature type="domain" description="Trichohyalin-plectin-homology" evidence="16">
    <location>
        <begin position="110"/>
        <end position="461"/>
    </location>
</feature>
<keyword evidence="9" id="KW-0206">Cytoskeleton</keyword>
<dbReference type="GO" id="GO:0005634">
    <property type="term" value="C:nucleus"/>
    <property type="evidence" value="ECO:0007669"/>
    <property type="project" value="UniProtKB-SubCell"/>
</dbReference>
<evidence type="ECO:0000256" key="10">
    <source>
        <dbReference type="ARBA" id="ARBA00023242"/>
    </source>
</evidence>
<organism evidence="17 18">
    <name type="scientific">Chloropicon primus</name>
    <dbReference type="NCBI Taxonomy" id="1764295"/>
    <lineage>
        <taxon>Eukaryota</taxon>
        <taxon>Viridiplantae</taxon>
        <taxon>Chlorophyta</taxon>
        <taxon>Chloropicophyceae</taxon>
        <taxon>Chloropicales</taxon>
        <taxon>Chloropicaceae</taxon>
        <taxon>Chloropicon</taxon>
    </lineage>
</organism>
<evidence type="ECO:0000256" key="12">
    <source>
        <dbReference type="ARBA" id="ARBA00023273"/>
    </source>
</evidence>
<feature type="compositionally biased region" description="Basic and acidic residues" evidence="15">
    <location>
        <begin position="273"/>
        <end position="340"/>
    </location>
</feature>
<protein>
    <recommendedName>
        <fullName evidence="4">Meiosis-specific nuclear structural protein 1</fullName>
    </recommendedName>
</protein>
<dbReference type="EMBL" id="CP031035">
    <property type="protein sequence ID" value="QDZ18760.1"/>
    <property type="molecule type" value="Genomic_DNA"/>
</dbReference>
<dbReference type="InterPro" id="IPR026504">
    <property type="entry name" value="MNS1"/>
</dbReference>
<feature type="coiled-coil region" evidence="14">
    <location>
        <begin position="93"/>
        <end position="264"/>
    </location>
</feature>
<evidence type="ECO:0000256" key="15">
    <source>
        <dbReference type="SAM" id="MobiDB-lite"/>
    </source>
</evidence>
<evidence type="ECO:0000256" key="11">
    <source>
        <dbReference type="ARBA" id="ARBA00023254"/>
    </source>
</evidence>
<evidence type="ECO:0000313" key="18">
    <source>
        <dbReference type="Proteomes" id="UP000316726"/>
    </source>
</evidence>
<keyword evidence="11" id="KW-0469">Meiosis</keyword>
<evidence type="ECO:0000313" key="17">
    <source>
        <dbReference type="EMBL" id="QDZ18760.1"/>
    </source>
</evidence>
<comment type="subcellular location">
    <subcellularLocation>
        <location evidence="2">Cytoplasm</location>
        <location evidence="2">Cytoskeleton</location>
        <location evidence="2">Flagellum axoneme</location>
    </subcellularLocation>
    <subcellularLocation>
        <location evidence="1">Nucleus</location>
    </subcellularLocation>
</comment>
<evidence type="ECO:0000256" key="8">
    <source>
        <dbReference type="ARBA" id="ARBA00023069"/>
    </source>
</evidence>
<evidence type="ECO:0000256" key="3">
    <source>
        <dbReference type="ARBA" id="ARBA00009158"/>
    </source>
</evidence>
<gene>
    <name evidence="17" type="ORF">A3770_02p12780</name>
</gene>
<proteinExistence type="inferred from homology"/>
<keyword evidence="10" id="KW-0539">Nucleus</keyword>
<evidence type="ECO:0000259" key="16">
    <source>
        <dbReference type="Pfam" id="PF13868"/>
    </source>
</evidence>
<comment type="function">
    <text evidence="13">Microtubule inner protein (MIP) part of the dynein-decorated doublet microtubules (DMTs) in cilia axoneme, which is required for motile cilia beating. May play a role in the control of meiotic division and germ cell differentiation through regulation of pairing and recombination during meiosis. Required for sperm flagella assembly. May play a role in the assembly and function of the outer dynein arm-docking complex (ODA-DC). ODA-DC mediates outer dynein arms (ODA) binding onto the axonemal doublet microtubules.</text>
</comment>
<evidence type="ECO:0000256" key="13">
    <source>
        <dbReference type="ARBA" id="ARBA00046114"/>
    </source>
</evidence>
<reference evidence="17 18" key="1">
    <citation type="submission" date="2018-07" db="EMBL/GenBank/DDBJ databases">
        <title>The complete nuclear genome of the prasinophyte Chloropicon primus (CCMP1205).</title>
        <authorList>
            <person name="Pombert J.-F."/>
            <person name="Otis C."/>
            <person name="Turmel M."/>
            <person name="Lemieux C."/>
        </authorList>
    </citation>
    <scope>NUCLEOTIDE SEQUENCE [LARGE SCALE GENOMIC DNA]</scope>
    <source>
        <strain evidence="17 18">CCMP1205</strain>
    </source>
</reference>
<accession>A0A5B8MHC6</accession>
<sequence>MIRMSLVRAQEQREQRRREEEYKIDELKRYYGKVRETEAGFKSIENVHARRRIREERERQSEYETIQSMEKAYVEKKLQDKWAQEEEAFVATLGAEKKAKMRAELDLKRIREESEELRELEDKLRAAEMNMERKLQLEEARMLKEREQQYHAYYDRVMEEQRQKLVEQEEKKEMDNLKKQIAAKKVLQEQIEEKLDLQRAAQEEFEKERRQVDEVIARIQEEDRLQLEAKQAKQHETQDYIRNFLEEREVERALKREKEEEEERRIAAYAAEVQRRSEANLKRRQDKMDAQDRILDKLRSLKEKEMAEKEEEERLLNLLHEQEESEKQRRREQMDQERRERMTREMMEANEYQKALKEQKRQQEAIEEEAFRKKLLEKFAEDDRIEQMNAQRRRMKVQEHKREVERLIDEKREMYNALKKKEIEEAQAYREQDARRAAIVEMERKRLLKEYATKYKEFLPKGVIQNEEELREIFQV</sequence>
<dbReference type="InterPro" id="IPR043597">
    <property type="entry name" value="TPH_dom"/>
</dbReference>
<dbReference type="Pfam" id="PF13868">
    <property type="entry name" value="TPH"/>
    <property type="match status" value="1"/>
</dbReference>
<dbReference type="GO" id="GO:0051321">
    <property type="term" value="P:meiotic cell cycle"/>
    <property type="evidence" value="ECO:0007669"/>
    <property type="project" value="UniProtKB-KW"/>
</dbReference>
<evidence type="ECO:0000256" key="5">
    <source>
        <dbReference type="ARBA" id="ARBA00022490"/>
    </source>
</evidence>
<evidence type="ECO:0000256" key="14">
    <source>
        <dbReference type="SAM" id="Coils"/>
    </source>
</evidence>
<dbReference type="PANTHER" id="PTHR19265">
    <property type="entry name" value="MEIOSIS-SPECIFIC NUCLEAR STRUCTURAL PROTEIN 1"/>
    <property type="match status" value="1"/>
</dbReference>
<evidence type="ECO:0000256" key="6">
    <source>
        <dbReference type="ARBA" id="ARBA00022846"/>
    </source>
</evidence>
<evidence type="ECO:0000256" key="1">
    <source>
        <dbReference type="ARBA" id="ARBA00004123"/>
    </source>
</evidence>
<dbReference type="PANTHER" id="PTHR19265:SF0">
    <property type="entry name" value="MEIOSIS-SPECIFIC NUCLEAR STRUCTURAL PROTEIN 1"/>
    <property type="match status" value="1"/>
</dbReference>
<feature type="region of interest" description="Disordered" evidence="15">
    <location>
        <begin position="269"/>
        <end position="340"/>
    </location>
</feature>